<evidence type="ECO:0000259" key="13">
    <source>
        <dbReference type="PROSITE" id="PS50004"/>
    </source>
</evidence>
<dbReference type="Proteomes" id="UP000467840">
    <property type="component" value="Chromosome 14"/>
</dbReference>
<protein>
    <recommendedName>
        <fullName evidence="4 11">Phosphoinositide phospholipase C</fullName>
        <ecNumber evidence="4 11">3.1.4.11</ecNumber>
    </recommendedName>
</protein>
<evidence type="ECO:0000313" key="16">
    <source>
        <dbReference type="Proteomes" id="UP000467840"/>
    </source>
</evidence>
<keyword evidence="10" id="KW-0807">Transducer</keyword>
<evidence type="ECO:0000259" key="14">
    <source>
        <dbReference type="PROSITE" id="PS50008"/>
    </source>
</evidence>
<keyword evidence="7 11" id="KW-0442">Lipid degradation</keyword>
<dbReference type="InterPro" id="IPR000008">
    <property type="entry name" value="C2_dom"/>
</dbReference>
<dbReference type="Pfam" id="PF00388">
    <property type="entry name" value="PI-PLC-X"/>
    <property type="match status" value="1"/>
</dbReference>
<dbReference type="SUPFAM" id="SSF47473">
    <property type="entry name" value="EF-hand"/>
    <property type="match status" value="1"/>
</dbReference>
<reference evidence="15 16" key="1">
    <citation type="journal article" date="2020" name="Mol. Plant">
        <title>The Chromosome-Based Rubber Tree Genome Provides New Insights into Spurge Genome Evolution and Rubber Biosynthesis.</title>
        <authorList>
            <person name="Liu J."/>
            <person name="Shi C."/>
            <person name="Shi C.C."/>
            <person name="Li W."/>
            <person name="Zhang Q.J."/>
            <person name="Zhang Y."/>
            <person name="Li K."/>
            <person name="Lu H.F."/>
            <person name="Shi C."/>
            <person name="Zhu S.T."/>
            <person name="Xiao Z.Y."/>
            <person name="Nan H."/>
            <person name="Yue Y."/>
            <person name="Zhu X.G."/>
            <person name="Wu Y."/>
            <person name="Hong X.N."/>
            <person name="Fan G.Y."/>
            <person name="Tong Y."/>
            <person name="Zhang D."/>
            <person name="Mao C.L."/>
            <person name="Liu Y.L."/>
            <person name="Hao S.J."/>
            <person name="Liu W.Q."/>
            <person name="Lv M.Q."/>
            <person name="Zhang H.B."/>
            <person name="Liu Y."/>
            <person name="Hu-Tang G.R."/>
            <person name="Wang J.P."/>
            <person name="Wang J.H."/>
            <person name="Sun Y.H."/>
            <person name="Ni S.B."/>
            <person name="Chen W.B."/>
            <person name="Zhang X.C."/>
            <person name="Jiao Y.N."/>
            <person name="Eichler E.E."/>
            <person name="Li G.H."/>
            <person name="Liu X."/>
            <person name="Gao L.Z."/>
        </authorList>
    </citation>
    <scope>NUCLEOTIDE SEQUENCE [LARGE SCALE GENOMIC DNA]</scope>
    <source>
        <strain evidence="16">cv. GT1</strain>
        <tissue evidence="15">Leaf</tissue>
    </source>
</reference>
<accession>A0A6A6MKL8</accession>
<evidence type="ECO:0000256" key="11">
    <source>
        <dbReference type="RuleBase" id="RU361133"/>
    </source>
</evidence>
<dbReference type="FunFam" id="2.60.40.150:FF:000060">
    <property type="entry name" value="Phosphoinositide phospholipase C"/>
    <property type="match status" value="1"/>
</dbReference>
<dbReference type="InterPro" id="IPR017946">
    <property type="entry name" value="PLC-like_Pdiesterase_TIM-brl"/>
</dbReference>
<dbReference type="InterPro" id="IPR001711">
    <property type="entry name" value="PLipase_C_Pinositol-sp_Y"/>
</dbReference>
<keyword evidence="8 11" id="KW-0443">Lipid metabolism</keyword>
<dbReference type="EMBL" id="JAAGAX010000006">
    <property type="protein sequence ID" value="KAF2312559.1"/>
    <property type="molecule type" value="Genomic_DNA"/>
</dbReference>
<dbReference type="GO" id="GO:0016042">
    <property type="term" value="P:lipid catabolic process"/>
    <property type="evidence" value="ECO:0007669"/>
    <property type="project" value="UniProtKB-KW"/>
</dbReference>
<dbReference type="InterPro" id="IPR035892">
    <property type="entry name" value="C2_domain_sf"/>
</dbReference>
<evidence type="ECO:0000256" key="8">
    <source>
        <dbReference type="ARBA" id="ARBA00023098"/>
    </source>
</evidence>
<gene>
    <name evidence="15" type="ORF">GH714_035064</name>
</gene>
<dbReference type="PANTHER" id="PTHR10336:SF105">
    <property type="entry name" value="PHOSPHOINOSITIDE PHOSPHOLIPASE C 1"/>
    <property type="match status" value="1"/>
</dbReference>
<dbReference type="GO" id="GO:0004435">
    <property type="term" value="F:phosphatidylinositol-4,5-bisphosphate phospholipase C activity"/>
    <property type="evidence" value="ECO:0007669"/>
    <property type="project" value="UniProtKB-EC"/>
</dbReference>
<dbReference type="SUPFAM" id="SSF51695">
    <property type="entry name" value="PLC-like phosphodiesterases"/>
    <property type="match status" value="2"/>
</dbReference>
<feature type="region of interest" description="Disordered" evidence="12">
    <location>
        <begin position="770"/>
        <end position="825"/>
    </location>
</feature>
<dbReference type="Gene3D" id="1.10.238.10">
    <property type="entry name" value="EF-hand"/>
    <property type="match status" value="1"/>
</dbReference>
<dbReference type="AlphaFoldDB" id="A0A6A6MKL8"/>
<dbReference type="SUPFAM" id="SSF49562">
    <property type="entry name" value="C2 domain (Calcium/lipid-binding domain, CaLB)"/>
    <property type="match status" value="2"/>
</dbReference>
<evidence type="ECO:0000256" key="2">
    <source>
        <dbReference type="ARBA" id="ARBA00001913"/>
    </source>
</evidence>
<dbReference type="CDD" id="cd00275">
    <property type="entry name" value="C2_PLC_like"/>
    <property type="match status" value="2"/>
</dbReference>
<evidence type="ECO:0000256" key="3">
    <source>
        <dbReference type="ARBA" id="ARBA00004202"/>
    </source>
</evidence>
<evidence type="ECO:0000256" key="5">
    <source>
        <dbReference type="ARBA" id="ARBA00022475"/>
    </source>
</evidence>
<organism evidence="15 16">
    <name type="scientific">Hevea brasiliensis</name>
    <name type="common">Para rubber tree</name>
    <name type="synonym">Siphonia brasiliensis</name>
    <dbReference type="NCBI Taxonomy" id="3981"/>
    <lineage>
        <taxon>Eukaryota</taxon>
        <taxon>Viridiplantae</taxon>
        <taxon>Streptophyta</taxon>
        <taxon>Embryophyta</taxon>
        <taxon>Tracheophyta</taxon>
        <taxon>Spermatophyta</taxon>
        <taxon>Magnoliopsida</taxon>
        <taxon>eudicotyledons</taxon>
        <taxon>Gunneridae</taxon>
        <taxon>Pentapetalae</taxon>
        <taxon>rosids</taxon>
        <taxon>fabids</taxon>
        <taxon>Malpighiales</taxon>
        <taxon>Euphorbiaceae</taxon>
        <taxon>Crotonoideae</taxon>
        <taxon>Micrandreae</taxon>
        <taxon>Hevea</taxon>
    </lineage>
</organism>
<keyword evidence="5" id="KW-1003">Cell membrane</keyword>
<feature type="compositionally biased region" description="Basic and acidic residues" evidence="12">
    <location>
        <begin position="790"/>
        <end position="807"/>
    </location>
</feature>
<proteinExistence type="predicted"/>
<dbReference type="PRINTS" id="PR00390">
    <property type="entry name" value="PHPHLIPASEC"/>
</dbReference>
<dbReference type="SMART" id="SM00149">
    <property type="entry name" value="PLCYc"/>
    <property type="match status" value="2"/>
</dbReference>
<dbReference type="Gene3D" id="3.20.20.190">
    <property type="entry name" value="Phosphatidylinositol (PI) phosphodiesterase"/>
    <property type="match status" value="2"/>
</dbReference>
<evidence type="ECO:0000256" key="1">
    <source>
        <dbReference type="ARBA" id="ARBA00001195"/>
    </source>
</evidence>
<dbReference type="InterPro" id="IPR000909">
    <property type="entry name" value="PLipase_C_PInositol-sp_X_dom"/>
</dbReference>
<comment type="catalytic activity">
    <reaction evidence="1 11">
        <text>a 1,2-diacyl-sn-glycero-3-phospho-(1D-myo-inositol-4,5-bisphosphate) + H2O = 1D-myo-inositol 1,4,5-trisphosphate + a 1,2-diacyl-sn-glycerol + H(+)</text>
        <dbReference type="Rhea" id="RHEA:33179"/>
        <dbReference type="ChEBI" id="CHEBI:15377"/>
        <dbReference type="ChEBI" id="CHEBI:15378"/>
        <dbReference type="ChEBI" id="CHEBI:17815"/>
        <dbReference type="ChEBI" id="CHEBI:58456"/>
        <dbReference type="ChEBI" id="CHEBI:203600"/>
        <dbReference type="EC" id="3.1.4.11"/>
    </reaction>
</comment>
<dbReference type="PROSITE" id="PS50007">
    <property type="entry name" value="PIPLC_X_DOMAIN"/>
    <property type="match status" value="1"/>
</dbReference>
<dbReference type="GO" id="GO:0048015">
    <property type="term" value="P:phosphatidylinositol-mediated signaling"/>
    <property type="evidence" value="ECO:0007669"/>
    <property type="project" value="TreeGrafter"/>
</dbReference>
<name>A0A6A6MKL8_HEVBR</name>
<evidence type="ECO:0000313" key="15">
    <source>
        <dbReference type="EMBL" id="KAF2312559.1"/>
    </source>
</evidence>
<dbReference type="SMART" id="SM00239">
    <property type="entry name" value="C2"/>
    <property type="match status" value="2"/>
</dbReference>
<dbReference type="SMART" id="SM00148">
    <property type="entry name" value="PLCXc"/>
    <property type="match status" value="1"/>
</dbReference>
<dbReference type="PROSITE" id="PS50004">
    <property type="entry name" value="C2"/>
    <property type="match status" value="2"/>
</dbReference>
<dbReference type="PROSITE" id="PS50008">
    <property type="entry name" value="PIPLC_Y_DOMAIN"/>
    <property type="match status" value="3"/>
</dbReference>
<feature type="domain" description="PI-PLC Y-box" evidence="14">
    <location>
        <begin position="223"/>
        <end position="309"/>
    </location>
</feature>
<dbReference type="Gene3D" id="2.60.40.150">
    <property type="entry name" value="C2 domain"/>
    <property type="match status" value="2"/>
</dbReference>
<dbReference type="GO" id="GO:0051209">
    <property type="term" value="P:release of sequestered calcium ion into cytosol"/>
    <property type="evidence" value="ECO:0007669"/>
    <property type="project" value="TreeGrafter"/>
</dbReference>
<dbReference type="Pfam" id="PF00168">
    <property type="entry name" value="C2"/>
    <property type="match status" value="2"/>
</dbReference>
<comment type="subcellular location">
    <subcellularLocation>
        <location evidence="3">Cell membrane</location>
        <topology evidence="3">Peripheral membrane protein</topology>
    </subcellularLocation>
</comment>
<evidence type="ECO:0000256" key="10">
    <source>
        <dbReference type="ARBA" id="ARBA00023224"/>
    </source>
</evidence>
<feature type="region of interest" description="Disordered" evidence="12">
    <location>
        <begin position="131"/>
        <end position="187"/>
    </location>
</feature>
<evidence type="ECO:0000256" key="9">
    <source>
        <dbReference type="ARBA" id="ARBA00023136"/>
    </source>
</evidence>
<dbReference type="InterPro" id="IPR001192">
    <property type="entry name" value="PI-PLC_fam"/>
</dbReference>
<feature type="domain" description="C2" evidence="13">
    <location>
        <begin position="304"/>
        <end position="434"/>
    </location>
</feature>
<sequence length="1071" mass="122416">MGNYRMCMCFIRKFKVVEAGPPPDVKDHFKKYANGATHMTAEQLRTFLMDVQGDATASIADAEKIVEQLHKRHHIAKFTRHTSHLTIFTIIYDYWTFGDILYYPECECLEVFPSPEDLKHRIIISTKPPKKYTKSKTVKHKGNKSQKDKDPDDDVWGKEPSENVSDQEDSDSSDSCTSEDSDDESSHVGVDAYKRLIAIRAIKRKGGLKESLKVDTNNVRRLSLSEKILEKATDNHGMDVIRFTEKNFLRVYPKGTRFNSSNYKPLIAWMHGAQMVAFNMQGYGRALWLMHGMFRANGGCGYVKKPDFLMNVNAHGEAFNPKAKLPVKVYMGDGWHLDFKPTHFDSYSPPDFYTRVGIAGVPDDVNMERTKTKEDNWTPVWGEEFIFPLAVPEIALLRIEVHEYNMSEKDDFAGQLLPGYGKSLFLMDGMFRSNGGCGFVKRPVFLMWVQKIRLKFIGEWMAFRFKASTICFILLTRFLYQGKLEFAGIVAYFTCKPYGENIGIAGSADRAMKKTKKKRTIGLPFGMKSSPFQELALLRVEVHDRFMPEKDDLAGEMSKLEPPRYVKILFDQYSQNGIMALNDLHKFLMEFQGHEQATKDDAHAIFNSLKYLNIFQRKGLHLEAFLRYLMSDLNAALCPSSGVHQDMKAPLAHYFMFTGHNSYLTGNQLSSDSSVEPIINALRNGVRVIELDLWPNSKKDNVEVRHGGTLTSPVELIKCLHAIKDNAFHASEYPVVITFEDHLTPDLQSKVAKMVTKTFGKMLFCPESDQMKEFPSPESLKKRVMISTKPPKEYVETQNSKEKDTRQKSRKSSKKEHWEDEKAASTIEIEIETETDDKDQLVQIEHIPDEDEEIEYRNLIAIHAGKLKGPLENWLSIDSNKVARLSMSEQEVENATTTNGTDIVRFTQRNLLRVYPKGLRLDSSNYNPFVGWTHGSQMVKVLMGEGWDLDFHRTHFDLYSPPDFFVKLAVAGVPGDKAKRKTGVIKNDWLPDWNEEFEFSLTVPELAVLRIEVFEYDASGKHDFAGQTCYPISELRTGIRAVPLHNRRGELCKNARLLMQFKFACKAPNAI</sequence>
<evidence type="ECO:0000256" key="4">
    <source>
        <dbReference type="ARBA" id="ARBA00012368"/>
    </source>
</evidence>
<comment type="cofactor">
    <cofactor evidence="2">
        <name>Ca(2+)</name>
        <dbReference type="ChEBI" id="CHEBI:29108"/>
    </cofactor>
</comment>
<evidence type="ECO:0000256" key="6">
    <source>
        <dbReference type="ARBA" id="ARBA00022801"/>
    </source>
</evidence>
<feature type="domain" description="PI-PLC Y-box" evidence="14">
    <location>
        <begin position="886"/>
        <end position="939"/>
    </location>
</feature>
<dbReference type="EC" id="3.1.4.11" evidence="4 11"/>
<dbReference type="Pfam" id="PF00387">
    <property type="entry name" value="PI-PLC-Y"/>
    <property type="match status" value="2"/>
</dbReference>
<feature type="domain" description="PI-PLC Y-box" evidence="14">
    <location>
        <begin position="421"/>
        <end position="446"/>
    </location>
</feature>
<keyword evidence="6 11" id="KW-0378">Hydrolase</keyword>
<keyword evidence="9" id="KW-0472">Membrane</keyword>
<dbReference type="GO" id="GO:0006950">
    <property type="term" value="P:response to stress"/>
    <property type="evidence" value="ECO:0007669"/>
    <property type="project" value="UniProtKB-ARBA"/>
</dbReference>
<dbReference type="InterPro" id="IPR011992">
    <property type="entry name" value="EF-hand-dom_pair"/>
</dbReference>
<evidence type="ECO:0000256" key="12">
    <source>
        <dbReference type="SAM" id="MobiDB-lite"/>
    </source>
</evidence>
<evidence type="ECO:0000256" key="7">
    <source>
        <dbReference type="ARBA" id="ARBA00022963"/>
    </source>
</evidence>
<dbReference type="GO" id="GO:0005886">
    <property type="term" value="C:plasma membrane"/>
    <property type="evidence" value="ECO:0007669"/>
    <property type="project" value="UniProtKB-SubCell"/>
</dbReference>
<feature type="compositionally biased region" description="Basic and acidic residues" evidence="12">
    <location>
        <begin position="145"/>
        <end position="161"/>
    </location>
</feature>
<feature type="compositionally biased region" description="Acidic residues" evidence="12">
    <location>
        <begin position="165"/>
        <end position="183"/>
    </location>
</feature>
<dbReference type="PANTHER" id="PTHR10336">
    <property type="entry name" value="PHOSPHOINOSITIDE-SPECIFIC PHOSPHOLIPASE C FAMILY PROTEIN"/>
    <property type="match status" value="1"/>
</dbReference>
<comment type="caution">
    <text evidence="15">The sequence shown here is derived from an EMBL/GenBank/DDBJ whole genome shotgun (WGS) entry which is preliminary data.</text>
</comment>
<keyword evidence="16" id="KW-1185">Reference proteome</keyword>
<feature type="domain" description="C2" evidence="13">
    <location>
        <begin position="916"/>
        <end position="1046"/>
    </location>
</feature>
<feature type="compositionally biased region" description="Basic residues" evidence="12">
    <location>
        <begin position="131"/>
        <end position="144"/>
    </location>
</feature>